<dbReference type="Proteomes" id="UP001497457">
    <property type="component" value="Chromosome 9rd"/>
</dbReference>
<accession>A0ABC9GIQ8</accession>
<evidence type="ECO:0000313" key="3">
    <source>
        <dbReference type="Proteomes" id="UP001497457"/>
    </source>
</evidence>
<reference evidence="2 3" key="2">
    <citation type="submission" date="2024-10" db="EMBL/GenBank/DDBJ databases">
        <authorList>
            <person name="Ryan C."/>
        </authorList>
    </citation>
    <scope>NUCLEOTIDE SEQUENCE [LARGE SCALE GENOMIC DNA]</scope>
</reference>
<feature type="region of interest" description="Disordered" evidence="1">
    <location>
        <begin position="40"/>
        <end position="84"/>
    </location>
</feature>
<keyword evidence="3" id="KW-1185">Reference proteome</keyword>
<dbReference type="AlphaFoldDB" id="A0ABC9GIQ8"/>
<name>A0ABC9GIQ8_9POAL</name>
<evidence type="ECO:0000313" key="2">
    <source>
        <dbReference type="EMBL" id="CAL5094782.1"/>
    </source>
</evidence>
<sequence>MALPELCWCGHCGASRRLRDEGEFASCSACGKILLERRGGDAAALPPARRRRRRTEDGAVGHGDAGAKSRRGEVSDAESGVTSS</sequence>
<organism evidence="2 3">
    <name type="scientific">Urochloa decumbens</name>
    <dbReference type="NCBI Taxonomy" id="240449"/>
    <lineage>
        <taxon>Eukaryota</taxon>
        <taxon>Viridiplantae</taxon>
        <taxon>Streptophyta</taxon>
        <taxon>Embryophyta</taxon>
        <taxon>Tracheophyta</taxon>
        <taxon>Spermatophyta</taxon>
        <taxon>Magnoliopsida</taxon>
        <taxon>Liliopsida</taxon>
        <taxon>Poales</taxon>
        <taxon>Poaceae</taxon>
        <taxon>PACMAD clade</taxon>
        <taxon>Panicoideae</taxon>
        <taxon>Panicodae</taxon>
        <taxon>Paniceae</taxon>
        <taxon>Melinidinae</taxon>
        <taxon>Urochloa</taxon>
    </lineage>
</organism>
<feature type="compositionally biased region" description="Basic and acidic residues" evidence="1">
    <location>
        <begin position="54"/>
        <end position="74"/>
    </location>
</feature>
<dbReference type="EMBL" id="OZ075119">
    <property type="protein sequence ID" value="CAL5094782.1"/>
    <property type="molecule type" value="Genomic_DNA"/>
</dbReference>
<protein>
    <submittedName>
        <fullName evidence="2">Uncharacterized protein</fullName>
    </submittedName>
</protein>
<evidence type="ECO:0000256" key="1">
    <source>
        <dbReference type="SAM" id="MobiDB-lite"/>
    </source>
</evidence>
<proteinExistence type="predicted"/>
<reference evidence="3" key="1">
    <citation type="submission" date="2024-06" db="EMBL/GenBank/DDBJ databases">
        <authorList>
            <person name="Ryan C."/>
        </authorList>
    </citation>
    <scope>NUCLEOTIDE SEQUENCE [LARGE SCALE GENOMIC DNA]</scope>
</reference>
<gene>
    <name evidence="2" type="ORF">URODEC1_LOCUS116029</name>
</gene>